<reference evidence="2 3" key="1">
    <citation type="submission" date="2016-08" db="EMBL/GenBank/DDBJ databases">
        <title>Hymenobacter coccineus sp. nov., Hymenobacter lapidarius sp. nov. and Hymenobacter glacialis sp. nov., isolated from Antarctic soil.</title>
        <authorList>
            <person name="Sedlacek I."/>
            <person name="Kralova S."/>
            <person name="Kyrova K."/>
            <person name="Maslanova I."/>
            <person name="Stankova E."/>
            <person name="Vrbovska V."/>
            <person name="Nemec M."/>
            <person name="Bartak M."/>
            <person name="Svec P."/>
            <person name="Busse H.-J."/>
            <person name="Pantucek R."/>
        </authorList>
    </citation>
    <scope>NUCLEOTIDE SEQUENCE [LARGE SCALE GENOMIC DNA]</scope>
    <source>
        <strain evidence="2 3">CCM 8649</strain>
    </source>
</reference>
<dbReference type="OrthoDB" id="9806090at2"/>
<accession>A0A1G1TLD2</accession>
<organism evidence="2 3">
    <name type="scientific">Hymenobacter coccineus</name>
    <dbReference type="NCBI Taxonomy" id="1908235"/>
    <lineage>
        <taxon>Bacteria</taxon>
        <taxon>Pseudomonadati</taxon>
        <taxon>Bacteroidota</taxon>
        <taxon>Cytophagia</taxon>
        <taxon>Cytophagales</taxon>
        <taxon>Hymenobacteraceae</taxon>
        <taxon>Hymenobacter</taxon>
    </lineage>
</organism>
<dbReference type="Proteomes" id="UP000177506">
    <property type="component" value="Unassembled WGS sequence"/>
</dbReference>
<protein>
    <submittedName>
        <fullName evidence="2">Cell surface protein SprA</fullName>
    </submittedName>
</protein>
<evidence type="ECO:0000313" key="3">
    <source>
        <dbReference type="Proteomes" id="UP000177506"/>
    </source>
</evidence>
<dbReference type="NCBIfam" id="TIGR04189">
    <property type="entry name" value="surface_SprA"/>
    <property type="match status" value="1"/>
</dbReference>
<dbReference type="AlphaFoldDB" id="A0A1G1TLD2"/>
<sequence>APGAPDAAGNRPKPDAAAPRDTTPVLVKAVKAVLRSLMTARSLNFTYARSSGTLLPGYLPGTTAFGLSNLRGPGIIAPGIPFVIGKQYNLRDLYGYASSNGWYTGSSEFLNTPFSSLLTENLTLRTTLEPFRDFLVQVDARRQKVENKEAYYRNQLDTLTLLAARDPSGNKILDPAQAQALASGSFSTSTITINTLFNDLSANGEVSKAFARFVTNRGFIQSRLAQANPPSVGQPIPATAAGNYSYNSQDVLIPAFIDAYHGRSSGGYQAKKFNIFDQLPLPNWTVNYNGLSQLPFFRDYFTSFTLNHAYSSSYNVGSYTSSTLYNNNDLDFPTRASATGQYIPYYVIGQVSIVERLSPLIGVNFQTLNKVTGRVEYRTDRQLGLNTTNAQVTELHTTALVIGFGYVTAGLKLPFRVGGEQRVLKNTLNVKLDLSINDNTIIQRSIVNVVDPADATASVAANVGTPSSQIVNGARTFQLRPTVDYLLNTRLNLQFYYTQTITTPRVSNAFRNATTEGGLLLRYSLTQ</sequence>
<gene>
    <name evidence="2" type="ORF">BEN49_18950</name>
</gene>
<comment type="caution">
    <text evidence="2">The sequence shown here is derived from an EMBL/GenBank/DDBJ whole genome shotgun (WGS) entry which is preliminary data.</text>
</comment>
<feature type="non-terminal residue" evidence="2">
    <location>
        <position position="1"/>
    </location>
</feature>
<feature type="region of interest" description="Disordered" evidence="1">
    <location>
        <begin position="1"/>
        <end position="21"/>
    </location>
</feature>
<dbReference type="EMBL" id="MDZA01000041">
    <property type="protein sequence ID" value="OGX91698.1"/>
    <property type="molecule type" value="Genomic_DNA"/>
</dbReference>
<dbReference type="InterPro" id="IPR026377">
    <property type="entry name" value="Cell_surface_SprA"/>
</dbReference>
<dbReference type="RefSeq" id="WP_070740767.1">
    <property type="nucleotide sequence ID" value="NZ_MDZA01000041.1"/>
</dbReference>
<proteinExistence type="predicted"/>
<evidence type="ECO:0000313" key="2">
    <source>
        <dbReference type="EMBL" id="OGX91698.1"/>
    </source>
</evidence>
<keyword evidence="3" id="KW-1185">Reference proteome</keyword>
<evidence type="ECO:0000256" key="1">
    <source>
        <dbReference type="SAM" id="MobiDB-lite"/>
    </source>
</evidence>
<name>A0A1G1TLD2_9BACT</name>